<dbReference type="Proteomes" id="UP000694844">
    <property type="component" value="Chromosome 1"/>
</dbReference>
<name>A0A8B8D373_CRAVI</name>
<dbReference type="PROSITE" id="PS00018">
    <property type="entry name" value="EF_HAND_1"/>
    <property type="match status" value="4"/>
</dbReference>
<reference evidence="4" key="1">
    <citation type="submission" date="2024-06" db="UniProtKB">
        <authorList>
            <consortium name="RefSeq"/>
        </authorList>
    </citation>
    <scope>NUCLEOTIDE SEQUENCE [LARGE SCALE GENOMIC DNA]</scope>
</reference>
<keyword evidence="4" id="KW-1185">Reference proteome</keyword>
<dbReference type="GO" id="GO:0005509">
    <property type="term" value="F:calcium ion binding"/>
    <property type="evidence" value="ECO:0007669"/>
    <property type="project" value="InterPro"/>
</dbReference>
<dbReference type="InterPro" id="IPR011992">
    <property type="entry name" value="EF-hand-dom_pair"/>
</dbReference>
<evidence type="ECO:0000259" key="3">
    <source>
        <dbReference type="PROSITE" id="PS50222"/>
    </source>
</evidence>
<dbReference type="AlphaFoldDB" id="A0A8B8D373"/>
<dbReference type="FunFam" id="1.10.238.10:FF:000178">
    <property type="entry name" value="Calmodulin-2 A"/>
    <property type="match status" value="1"/>
</dbReference>
<reference evidence="5" key="2">
    <citation type="submission" date="2025-08" db="UniProtKB">
        <authorList>
            <consortium name="RefSeq"/>
        </authorList>
    </citation>
    <scope>IDENTIFICATION</scope>
    <source>
        <tissue evidence="5">Whole sample</tissue>
    </source>
</reference>
<dbReference type="InterPro" id="IPR002048">
    <property type="entry name" value="EF_hand_dom"/>
</dbReference>
<dbReference type="GO" id="GO:0043226">
    <property type="term" value="C:organelle"/>
    <property type="evidence" value="ECO:0007669"/>
    <property type="project" value="UniProtKB-ARBA"/>
</dbReference>
<organism evidence="4 5">
    <name type="scientific">Crassostrea virginica</name>
    <name type="common">Eastern oyster</name>
    <dbReference type="NCBI Taxonomy" id="6565"/>
    <lineage>
        <taxon>Eukaryota</taxon>
        <taxon>Metazoa</taxon>
        <taxon>Spiralia</taxon>
        <taxon>Lophotrochozoa</taxon>
        <taxon>Mollusca</taxon>
        <taxon>Bivalvia</taxon>
        <taxon>Autobranchia</taxon>
        <taxon>Pteriomorphia</taxon>
        <taxon>Ostreida</taxon>
        <taxon>Ostreoidea</taxon>
        <taxon>Ostreidae</taxon>
        <taxon>Crassostrea</taxon>
    </lineage>
</organism>
<keyword evidence="2" id="KW-0106">Calcium</keyword>
<evidence type="ECO:0000256" key="2">
    <source>
        <dbReference type="ARBA" id="ARBA00022837"/>
    </source>
</evidence>
<dbReference type="RefSeq" id="XP_022322543.1">
    <property type="nucleotide sequence ID" value="XM_022466835.1"/>
</dbReference>
<dbReference type="PANTHER" id="PTHR23050">
    <property type="entry name" value="CALCIUM BINDING PROTEIN"/>
    <property type="match status" value="1"/>
</dbReference>
<evidence type="ECO:0000313" key="4">
    <source>
        <dbReference type="Proteomes" id="UP000694844"/>
    </source>
</evidence>
<keyword evidence="1" id="KW-0677">Repeat</keyword>
<dbReference type="InterPro" id="IPR050145">
    <property type="entry name" value="Centrin_CML-like"/>
</dbReference>
<feature type="domain" description="EF-hand" evidence="3">
    <location>
        <begin position="7"/>
        <end position="42"/>
    </location>
</feature>
<feature type="domain" description="EF-hand" evidence="3">
    <location>
        <begin position="81"/>
        <end position="116"/>
    </location>
</feature>
<dbReference type="CDD" id="cd00051">
    <property type="entry name" value="EFh"/>
    <property type="match status" value="1"/>
</dbReference>
<protein>
    <submittedName>
        <fullName evidence="5">Calmodulin-like</fullName>
    </submittedName>
</protein>
<dbReference type="SUPFAM" id="SSF47473">
    <property type="entry name" value="EF-hand"/>
    <property type="match status" value="1"/>
</dbReference>
<evidence type="ECO:0000313" key="5">
    <source>
        <dbReference type="RefSeq" id="XP_022322543.1"/>
    </source>
</evidence>
<dbReference type="OrthoDB" id="26525at2759"/>
<accession>A0A8B8D373</accession>
<proteinExistence type="predicted"/>
<dbReference type="Gene3D" id="1.10.238.10">
    <property type="entry name" value="EF-hand"/>
    <property type="match status" value="2"/>
</dbReference>
<evidence type="ECO:0000256" key="1">
    <source>
        <dbReference type="ARBA" id="ARBA00022737"/>
    </source>
</evidence>
<sequence length="143" mass="16364">MDLLSKEQLKEIKSSFRSIDTNGDGRLSIKEFKEAANKMGQNVTTKQVKEMFKLVDDNGDDYLSYKEYEKMMVEQLESQILEQQFLEKCFAKMDVNKDGTITASEIAKTMKISKAEADELVREGDTDGDGELTFEEFVSVYRS</sequence>
<dbReference type="SMART" id="SM00054">
    <property type="entry name" value="EFh"/>
    <property type="match status" value="4"/>
</dbReference>
<feature type="domain" description="EF-hand" evidence="3">
    <location>
        <begin position="43"/>
        <end position="78"/>
    </location>
</feature>
<dbReference type="KEGG" id="cvn:111124003"/>
<dbReference type="GeneID" id="111124003"/>
<dbReference type="PROSITE" id="PS50222">
    <property type="entry name" value="EF_HAND_2"/>
    <property type="match status" value="3"/>
</dbReference>
<dbReference type="Pfam" id="PF13499">
    <property type="entry name" value="EF-hand_7"/>
    <property type="match status" value="2"/>
</dbReference>
<gene>
    <name evidence="5" type="primary">LOC111124003</name>
</gene>
<dbReference type="InterPro" id="IPR018247">
    <property type="entry name" value="EF_Hand_1_Ca_BS"/>
</dbReference>